<dbReference type="SUPFAM" id="SSF52096">
    <property type="entry name" value="ClpP/crotonase"/>
    <property type="match status" value="1"/>
</dbReference>
<evidence type="ECO:0000259" key="14">
    <source>
        <dbReference type="PROSITE" id="PS50280"/>
    </source>
</evidence>
<dbReference type="Pfam" id="PF03572">
    <property type="entry name" value="Peptidase_S41"/>
    <property type="match status" value="1"/>
</dbReference>
<dbReference type="SUPFAM" id="SSF50156">
    <property type="entry name" value="PDZ domain-like"/>
    <property type="match status" value="1"/>
</dbReference>
<comment type="caution">
    <text evidence="18">The sequence shown here is derived from an EMBL/GenBank/DDBJ whole genome shotgun (WGS) entry which is preliminary data.</text>
</comment>
<keyword evidence="19" id="KW-1185">Reference proteome</keyword>
<evidence type="ECO:0000256" key="8">
    <source>
        <dbReference type="ARBA" id="ARBA00022723"/>
    </source>
</evidence>
<feature type="region of interest" description="Disordered" evidence="12">
    <location>
        <begin position="1976"/>
        <end position="2008"/>
    </location>
</feature>
<dbReference type="Gene3D" id="3.30.40.100">
    <property type="match status" value="1"/>
</dbReference>
<dbReference type="InterPro" id="IPR011124">
    <property type="entry name" value="Znf_CW"/>
</dbReference>
<dbReference type="PROSITE" id="PS50280">
    <property type="entry name" value="SET"/>
    <property type="match status" value="1"/>
</dbReference>
<feature type="region of interest" description="Disordered" evidence="12">
    <location>
        <begin position="1383"/>
        <end position="1431"/>
    </location>
</feature>
<dbReference type="InterPro" id="IPR005151">
    <property type="entry name" value="Tail-specific_protease"/>
</dbReference>
<evidence type="ECO:0000313" key="19">
    <source>
        <dbReference type="Proteomes" id="UP000247498"/>
    </source>
</evidence>
<dbReference type="InParanoid" id="A0A2V0P5M4"/>
<evidence type="ECO:0000259" key="16">
    <source>
        <dbReference type="PROSITE" id="PS51050"/>
    </source>
</evidence>
<dbReference type="SMART" id="SM00317">
    <property type="entry name" value="SET"/>
    <property type="match status" value="1"/>
</dbReference>
<sequence length="2008" mass="208627">MPSSLSGESGGDADAQHWIQCDHCNKWRRVPKAMVDAIGDDDEWHCELNPDKKFAGCDKPQELTDKEIDLDLQQAAALAAANQPPSPGRAGGGGGRPPRPAPPPAPPGAKLPAVWQLISDNLFSHRKRKVQDEDDIMVCQCPPPWRGGDGCGPNCLNRMLCIECTEDFCPCESHCTNQTFTRKQYAKLSVRRAGPKGFGLFTEEALKAGQFIIEYIGEVLEEEEYLRRKEYYNSTGQRHYYFMNVGNGEVIDACRKGNQARFINHSCDPNCETQKWLVRGELAIGLFALTDVQAGSELTFDYNFERYGDKPMRCYCATAKCRKFIGGTQESTADVEAVVEMDDVTHDPEPVMVRAGEVDASVQAMLDKEVGSSSRGWDDKLLKRLQQLCKSKGIDWKLEQGALSAAAAAAAGSRASATASAAEASGGGGGGEEEAGLEDSEEEAEQPSARRGGKAQQRKRPPAAGKGRGGAAAATAVAHGKAAAAAAAKQQQQQRGGRRAKQRVESSDEDYSATGSSDEGEDDGASESGASEGGAASDGAGGEPRVPLKAALKRKRALAAAAAAVVAAARARKGGGGGAARRRGSDEEMEDAGEGDEDDAAAGATAGAGALPPRKRLRAAGAPRAVGRASDADEPAGARPAAKPRRALALLPSMVNVQWRASFKKRSEVDRRLEGLVNKSTGRLRDQNQDSVIKVLRMFNLCDIAPRAPGGTASPSASAASPRGPDEAREQREREQQREREREQQQQQQQQQQGEAAPGGTPQQQQQPAGSAGDAPPPPPPPPPGEPGDGPPPPPPPPEAAAAAAPSDQPQQPPEPQPPAAPTPAPDAAAAAAAAAEAERERERESEARFRARQRARMHDLGMILDVVLATTSDRVKREWVSCGVLTQLQQTLGRIPFTQDYAVVLVKAALVLDHLPLTADDLYQARSAHGTFADMLRRMASTAQDWEVRRRAHKLLRRFPASGCSDATLAALHALGGPGGKPYLLSLHLPAPQLSRVLASLPPEARAQAPRGRRWGWGPGGFAGRGGPGGPGFAPHGPGFGPPPGFGGPPFGPGPFGGPPGGGGGPPPHLQPPGSPPGANGAGPEGGEGGPPGGPPLPPTMGRGAPQMGPGPSPGMGMGMGRGGGRPPMGWRGGGPGPDWGGRGGGPDFMRGGPPFGGPPPEPAPPQLMAGNRPIGPGGRGLEGWDTSGLEGDPDGGRGGPRAVLRHNRATRGLGGGPGGPPPPPPGEWEGPPGGAGARDGPPPRWRPPRPGSPGGGGADWERGVGSGSGPPPRGGLAAAPPPLIVDLDDAPPPGRGSGGLAIPIMDLDSAGGAAAPPPRWGAPSPRAGAPPPGARRGGGAPLDAEELFACGLFVGAGGWGAKGGGAANGAAAGLDAAEGRLSPVVGPPPGRAPQDLPPRAAPGWGAPPPQPPQPLQPPPGLPPRAPQISDLAGLDGAALAPLADFPDAWEAPDASFELFVGETVRRRLGKYVQPDHPNRISRDEAQALYRKLKREVVEKEGQAHAERSRGGQPAPIERVKLEANIKEFVRLSIRRLRALQRYASYLRELEAAGVEAAPGCEACTANRLLLEQAWQTVAAEFFDASGRFSQAWWAEQLLDELSSRGGRIRGRPEAYAALKDLVDRLGDRYSAFLTPPEFRRALRRPLPLERSYLAAQFVGIGVQLGPVSPGGGRLVEAPLSESPAEAAGIVRGDRILEIEGIPAEQLTLDQTTALLRGPSGSPVSLTLAPRGPDAAARALTLERRALPQPPVLDARLPLGDGRAVEYLRLHYFDSASTAALRRAVAEGEADGVAGFVIDLRNNAGGVFEEAVASAALFLPPPADIAETVRAGSPQVIDSVFRAGELSPEVFPEAAAAPGPLTNRPLAVIVNASSASASEVLAGALRDNRRAVLIGERTFGKGVVQYFFPLSDDGAGLRLTVSKYLTPARYDISLQGGLPPDIACRDYPRGVFTLGRADLCTTTALDYVSAASRDGGGGGGGAGRPAAPRGGPWRPLLAGRGAPGDGG</sequence>
<feature type="region of interest" description="Disordered" evidence="12">
    <location>
        <begin position="420"/>
        <end position="554"/>
    </location>
</feature>
<dbReference type="InterPro" id="IPR003616">
    <property type="entry name" value="Post-SET_dom"/>
</dbReference>
<dbReference type="CDD" id="cd07560">
    <property type="entry name" value="Peptidase_S41_CPP"/>
    <property type="match status" value="1"/>
</dbReference>
<feature type="compositionally biased region" description="Low complexity" evidence="12">
    <location>
        <begin position="471"/>
        <end position="495"/>
    </location>
</feature>
<feature type="compositionally biased region" description="Basic and acidic residues" evidence="12">
    <location>
        <begin position="837"/>
        <end position="850"/>
    </location>
</feature>
<keyword evidence="7" id="KW-0949">S-adenosyl-L-methionine</keyword>
<dbReference type="PROSITE" id="PS50106">
    <property type="entry name" value="PDZ"/>
    <property type="match status" value="1"/>
</dbReference>
<reference evidence="18 19" key="1">
    <citation type="journal article" date="2018" name="Sci. Rep.">
        <title>Raphidocelis subcapitata (=Pseudokirchneriella subcapitata) provides an insight into genome evolution and environmental adaptations in the Sphaeropleales.</title>
        <authorList>
            <person name="Suzuki S."/>
            <person name="Yamaguchi H."/>
            <person name="Nakajima N."/>
            <person name="Kawachi M."/>
        </authorList>
    </citation>
    <scope>NUCLEOTIDE SEQUENCE [LARGE SCALE GENOMIC DNA]</scope>
    <source>
        <strain evidence="18 19">NIES-35</strain>
    </source>
</reference>
<gene>
    <name evidence="18" type="ORF">Rsub_05905</name>
</gene>
<feature type="compositionally biased region" description="Low complexity" evidence="12">
    <location>
        <begin position="800"/>
        <end position="810"/>
    </location>
</feature>
<dbReference type="EMBL" id="BDRX01000038">
    <property type="protein sequence ID" value="GBF93173.1"/>
    <property type="molecule type" value="Genomic_DNA"/>
</dbReference>
<dbReference type="InterPro" id="IPR046341">
    <property type="entry name" value="SET_dom_sf"/>
</dbReference>
<dbReference type="GO" id="GO:0032259">
    <property type="term" value="P:methylation"/>
    <property type="evidence" value="ECO:0007669"/>
    <property type="project" value="UniProtKB-KW"/>
</dbReference>
<evidence type="ECO:0000256" key="4">
    <source>
        <dbReference type="ARBA" id="ARBA00022454"/>
    </source>
</evidence>
<dbReference type="InterPro" id="IPR004447">
    <property type="entry name" value="Peptidase_S41A"/>
</dbReference>
<feature type="compositionally biased region" description="Gly residues" evidence="12">
    <location>
        <begin position="1254"/>
        <end position="1270"/>
    </location>
</feature>
<dbReference type="PROSITE" id="PS50868">
    <property type="entry name" value="POST_SET"/>
    <property type="match status" value="1"/>
</dbReference>
<organism evidence="18 19">
    <name type="scientific">Raphidocelis subcapitata</name>
    <dbReference type="NCBI Taxonomy" id="307507"/>
    <lineage>
        <taxon>Eukaryota</taxon>
        <taxon>Viridiplantae</taxon>
        <taxon>Chlorophyta</taxon>
        <taxon>core chlorophytes</taxon>
        <taxon>Chlorophyceae</taxon>
        <taxon>CS clade</taxon>
        <taxon>Sphaeropleales</taxon>
        <taxon>Selenastraceae</taxon>
        <taxon>Raphidocelis</taxon>
    </lineage>
</organism>
<evidence type="ECO:0000259" key="15">
    <source>
        <dbReference type="PROSITE" id="PS50868"/>
    </source>
</evidence>
<dbReference type="GO" id="GO:0008270">
    <property type="term" value="F:zinc ion binding"/>
    <property type="evidence" value="ECO:0007669"/>
    <property type="project" value="UniProtKB-KW"/>
</dbReference>
<dbReference type="GO" id="GO:0005634">
    <property type="term" value="C:nucleus"/>
    <property type="evidence" value="ECO:0007669"/>
    <property type="project" value="UniProtKB-SubCell"/>
</dbReference>
<dbReference type="Pfam" id="PF17907">
    <property type="entry name" value="AWS"/>
    <property type="match status" value="1"/>
</dbReference>
<feature type="compositionally biased region" description="Pro residues" evidence="12">
    <location>
        <begin position="811"/>
        <end position="825"/>
    </location>
</feature>
<evidence type="ECO:0000256" key="2">
    <source>
        <dbReference type="ARBA" id="ARBA00004286"/>
    </source>
</evidence>
<evidence type="ECO:0000256" key="12">
    <source>
        <dbReference type="SAM" id="MobiDB-lite"/>
    </source>
</evidence>
<evidence type="ECO:0000259" key="17">
    <source>
        <dbReference type="PROSITE" id="PS51215"/>
    </source>
</evidence>
<feature type="compositionally biased region" description="Gly residues" evidence="12">
    <location>
        <begin position="1115"/>
        <end position="1148"/>
    </location>
</feature>
<keyword evidence="4" id="KW-0158">Chromosome</keyword>
<feature type="compositionally biased region" description="Low complexity" evidence="12">
    <location>
        <begin position="705"/>
        <end position="723"/>
    </location>
</feature>
<keyword evidence="10" id="KW-0862">Zinc</keyword>
<dbReference type="Pfam" id="PF07496">
    <property type="entry name" value="zf-CW"/>
    <property type="match status" value="1"/>
</dbReference>
<dbReference type="InterPro" id="IPR001478">
    <property type="entry name" value="PDZ"/>
</dbReference>
<feature type="region of interest" description="Disordered" evidence="12">
    <location>
        <begin position="664"/>
        <end position="690"/>
    </location>
</feature>
<feature type="region of interest" description="Disordered" evidence="12">
    <location>
        <begin position="78"/>
        <end position="111"/>
    </location>
</feature>
<dbReference type="Gene3D" id="3.90.226.10">
    <property type="entry name" value="2-enoyl-CoA Hydratase, Chain A, domain 1"/>
    <property type="match status" value="1"/>
</dbReference>
<feature type="compositionally biased region" description="Pro residues" evidence="12">
    <location>
        <begin position="1066"/>
        <end position="1077"/>
    </location>
</feature>
<dbReference type="InterPro" id="IPR001214">
    <property type="entry name" value="SET_dom"/>
</dbReference>
<dbReference type="InterPro" id="IPR036034">
    <property type="entry name" value="PDZ_sf"/>
</dbReference>
<feature type="compositionally biased region" description="Pro residues" evidence="12">
    <location>
        <begin position="1387"/>
        <end position="1427"/>
    </location>
</feature>
<dbReference type="PANTHER" id="PTHR22884">
    <property type="entry name" value="SET DOMAIN PROTEINS"/>
    <property type="match status" value="1"/>
</dbReference>
<feature type="domain" description="CW-type" evidence="16">
    <location>
        <begin position="12"/>
        <end position="65"/>
    </location>
</feature>
<dbReference type="GO" id="GO:0005694">
    <property type="term" value="C:chromosome"/>
    <property type="evidence" value="ECO:0007669"/>
    <property type="project" value="UniProtKB-SubCell"/>
</dbReference>
<dbReference type="Gene3D" id="2.30.42.10">
    <property type="match status" value="1"/>
</dbReference>
<dbReference type="STRING" id="307507.A0A2V0P5M4"/>
<dbReference type="SMART" id="SM00570">
    <property type="entry name" value="AWS"/>
    <property type="match status" value="1"/>
</dbReference>
<evidence type="ECO:0000256" key="11">
    <source>
        <dbReference type="ARBA" id="ARBA00023242"/>
    </source>
</evidence>
<dbReference type="Proteomes" id="UP000247498">
    <property type="component" value="Unassembled WGS sequence"/>
</dbReference>
<feature type="compositionally biased region" description="Acidic residues" evidence="12">
    <location>
        <begin position="587"/>
        <end position="600"/>
    </location>
</feature>
<feature type="compositionally biased region" description="Low complexity" evidence="12">
    <location>
        <begin position="745"/>
        <end position="774"/>
    </location>
</feature>
<dbReference type="InterPro" id="IPR044437">
    <property type="entry name" value="SETD2/Set2_SET"/>
</dbReference>
<evidence type="ECO:0000259" key="13">
    <source>
        <dbReference type="PROSITE" id="PS50106"/>
    </source>
</evidence>
<evidence type="ECO:0000313" key="18">
    <source>
        <dbReference type="EMBL" id="GBF93173.1"/>
    </source>
</evidence>
<dbReference type="InterPro" id="IPR029045">
    <property type="entry name" value="ClpP/crotonase-like_dom_sf"/>
</dbReference>
<dbReference type="Pfam" id="PF17820">
    <property type="entry name" value="PDZ_6"/>
    <property type="match status" value="1"/>
</dbReference>
<dbReference type="InterPro" id="IPR006560">
    <property type="entry name" value="AWS_dom"/>
</dbReference>
<evidence type="ECO:0000256" key="5">
    <source>
        <dbReference type="ARBA" id="ARBA00022603"/>
    </source>
</evidence>
<feature type="region of interest" description="Disordered" evidence="12">
    <location>
        <begin position="1006"/>
        <end position="1343"/>
    </location>
</feature>
<comment type="similarity">
    <text evidence="3">Belongs to the peptidase S41A family.</text>
</comment>
<dbReference type="SMART" id="SM00228">
    <property type="entry name" value="PDZ"/>
    <property type="match status" value="1"/>
</dbReference>
<dbReference type="Gene3D" id="3.30.750.44">
    <property type="match status" value="1"/>
</dbReference>
<feature type="domain" description="AWS" evidence="17">
    <location>
        <begin position="134"/>
        <end position="184"/>
    </location>
</feature>
<feature type="region of interest" description="Disordered" evidence="12">
    <location>
        <begin position="705"/>
        <end position="850"/>
    </location>
</feature>
<keyword evidence="8" id="KW-0479">Metal-binding</keyword>
<evidence type="ECO:0000256" key="6">
    <source>
        <dbReference type="ARBA" id="ARBA00022679"/>
    </source>
</evidence>
<evidence type="ECO:0000256" key="1">
    <source>
        <dbReference type="ARBA" id="ARBA00004123"/>
    </source>
</evidence>
<protein>
    <submittedName>
        <fullName evidence="18">Histone-lysine N-methyltransferase</fullName>
    </submittedName>
</protein>
<dbReference type="PROSITE" id="PS51215">
    <property type="entry name" value="AWS"/>
    <property type="match status" value="1"/>
</dbReference>
<evidence type="ECO:0000256" key="3">
    <source>
        <dbReference type="ARBA" id="ARBA00009179"/>
    </source>
</evidence>
<feature type="compositionally biased region" description="Basic residues" evidence="12">
    <location>
        <begin position="451"/>
        <end position="461"/>
    </location>
</feature>
<feature type="compositionally biased region" description="Low complexity" evidence="12">
    <location>
        <begin position="1101"/>
        <end position="1111"/>
    </location>
</feature>
<feature type="compositionally biased region" description="Pro residues" evidence="12">
    <location>
        <begin position="97"/>
        <end position="109"/>
    </location>
</feature>
<feature type="domain" description="PDZ" evidence="13">
    <location>
        <begin position="1647"/>
        <end position="1718"/>
    </location>
</feature>
<feature type="compositionally biased region" description="Low complexity" evidence="12">
    <location>
        <begin position="619"/>
        <end position="645"/>
    </location>
</feature>
<dbReference type="CDD" id="cd19172">
    <property type="entry name" value="SET_SETD2"/>
    <property type="match status" value="1"/>
</dbReference>
<proteinExistence type="inferred from homology"/>
<feature type="compositionally biased region" description="Low complexity" evidence="12">
    <location>
        <begin position="526"/>
        <end position="538"/>
    </location>
</feature>
<accession>A0A2V0P5M4</accession>
<feature type="domain" description="Post-SET" evidence="15">
    <location>
        <begin position="310"/>
        <end position="326"/>
    </location>
</feature>
<dbReference type="Gene3D" id="2.170.270.10">
    <property type="entry name" value="SET domain"/>
    <property type="match status" value="1"/>
</dbReference>
<feature type="compositionally biased region" description="Pro residues" evidence="12">
    <location>
        <begin position="1271"/>
        <end position="1285"/>
    </location>
</feature>
<dbReference type="PROSITE" id="PS51050">
    <property type="entry name" value="ZF_CW"/>
    <property type="match status" value="1"/>
</dbReference>
<evidence type="ECO:0000256" key="7">
    <source>
        <dbReference type="ARBA" id="ARBA00022691"/>
    </source>
</evidence>
<dbReference type="SMART" id="SM00245">
    <property type="entry name" value="TSPc"/>
    <property type="match status" value="1"/>
</dbReference>
<keyword evidence="6 18" id="KW-0808">Transferase</keyword>
<dbReference type="InterPro" id="IPR041489">
    <property type="entry name" value="PDZ_6"/>
</dbReference>
<feature type="compositionally biased region" description="Acidic residues" evidence="12">
    <location>
        <begin position="431"/>
        <end position="445"/>
    </location>
</feature>
<feature type="compositionally biased region" description="Pro residues" evidence="12">
    <location>
        <begin position="1242"/>
        <end position="1253"/>
    </location>
</feature>
<feature type="region of interest" description="Disordered" evidence="12">
    <location>
        <begin position="569"/>
        <end position="645"/>
    </location>
</feature>
<feature type="compositionally biased region" description="Pro residues" evidence="12">
    <location>
        <begin position="1041"/>
        <end position="1059"/>
    </location>
</feature>
<dbReference type="Pfam" id="PF00856">
    <property type="entry name" value="SET"/>
    <property type="match status" value="1"/>
</dbReference>
<dbReference type="CDD" id="cd06782">
    <property type="entry name" value="cpPDZ_CPP-like"/>
    <property type="match status" value="1"/>
</dbReference>
<feature type="compositionally biased region" description="Pro residues" evidence="12">
    <location>
        <begin position="1157"/>
        <end position="1167"/>
    </location>
</feature>
<feature type="compositionally biased region" description="Basic and acidic residues" evidence="12">
    <location>
        <begin position="724"/>
        <end position="744"/>
    </location>
</feature>
<dbReference type="OrthoDB" id="2422440at2759"/>
<dbReference type="InterPro" id="IPR050777">
    <property type="entry name" value="SET2_Histone-Lys_MeTrsfase"/>
</dbReference>
<feature type="compositionally biased region" description="Basic and acidic residues" evidence="12">
    <location>
        <begin position="665"/>
        <end position="674"/>
    </location>
</feature>
<feature type="compositionally biased region" description="Low complexity" evidence="12">
    <location>
        <begin position="601"/>
        <end position="610"/>
    </location>
</feature>
<name>A0A2V0P5M4_9CHLO</name>
<keyword evidence="9" id="KW-0863">Zinc-finger</keyword>
<feature type="domain" description="SET" evidence="14">
    <location>
        <begin position="186"/>
        <end position="303"/>
    </location>
</feature>
<dbReference type="GO" id="GO:0046975">
    <property type="term" value="F:histone H3K36 methyltransferase activity"/>
    <property type="evidence" value="ECO:0007669"/>
    <property type="project" value="InterPro"/>
</dbReference>
<keyword evidence="5 18" id="KW-0489">Methyltransferase</keyword>
<feature type="compositionally biased region" description="Gly residues" evidence="12">
    <location>
        <begin position="1081"/>
        <end position="1092"/>
    </location>
</feature>
<feature type="compositionally biased region" description="Pro residues" evidence="12">
    <location>
        <begin position="775"/>
        <end position="799"/>
    </location>
</feature>
<evidence type="ECO:0000256" key="9">
    <source>
        <dbReference type="ARBA" id="ARBA00022771"/>
    </source>
</evidence>
<dbReference type="GO" id="GO:0008236">
    <property type="term" value="F:serine-type peptidase activity"/>
    <property type="evidence" value="ECO:0007669"/>
    <property type="project" value="InterPro"/>
</dbReference>
<keyword evidence="11" id="KW-0539">Nucleus</keyword>
<feature type="compositionally biased region" description="Gly residues" evidence="12">
    <location>
        <begin position="1016"/>
        <end position="1033"/>
    </location>
</feature>
<dbReference type="SUPFAM" id="SSF82199">
    <property type="entry name" value="SET domain"/>
    <property type="match status" value="1"/>
</dbReference>
<feature type="compositionally biased region" description="Low complexity" evidence="12">
    <location>
        <begin position="826"/>
        <end position="836"/>
    </location>
</feature>
<comment type="subcellular location">
    <subcellularLocation>
        <location evidence="2">Chromosome</location>
    </subcellularLocation>
    <subcellularLocation>
        <location evidence="1">Nucleus</location>
    </subcellularLocation>
</comment>
<evidence type="ECO:0000256" key="10">
    <source>
        <dbReference type="ARBA" id="ARBA00022833"/>
    </source>
</evidence>
<dbReference type="GO" id="GO:0006508">
    <property type="term" value="P:proteolysis"/>
    <property type="evidence" value="ECO:0007669"/>
    <property type="project" value="InterPro"/>
</dbReference>